<organism evidence="3 5">
    <name type="scientific">Phytophthora infestans</name>
    <name type="common">Potato late blight agent</name>
    <name type="synonym">Botrytis infestans</name>
    <dbReference type="NCBI Taxonomy" id="4787"/>
    <lineage>
        <taxon>Eukaryota</taxon>
        <taxon>Sar</taxon>
        <taxon>Stramenopiles</taxon>
        <taxon>Oomycota</taxon>
        <taxon>Peronosporomycetes</taxon>
        <taxon>Peronosporales</taxon>
        <taxon>Peronosporaceae</taxon>
        <taxon>Phytophthora</taxon>
    </lineage>
</organism>
<name>A0A8S9V1D9_PHYIN</name>
<feature type="chain" id="PRO_5035647983" evidence="1">
    <location>
        <begin position="21"/>
        <end position="121"/>
    </location>
</feature>
<gene>
    <name evidence="3" type="ORF">GN958_ATG03765</name>
    <name evidence="4" type="ORF">GN958_ATG03773</name>
</gene>
<keyword evidence="1" id="KW-0732">Signal</keyword>
<protein>
    <submittedName>
        <fullName evidence="3">WYL domain</fullName>
    </submittedName>
</protein>
<comment type="caution">
    <text evidence="3">The sequence shown here is derived from an EMBL/GenBank/DDBJ whole genome shotgun (WGS) entry which is preliminary data.</text>
</comment>
<dbReference type="AlphaFoldDB" id="A0A8S9V1D9"/>
<accession>A0A8S9V1D9</accession>
<evidence type="ECO:0000259" key="2">
    <source>
        <dbReference type="Pfam" id="PF18488"/>
    </source>
</evidence>
<reference evidence="3" key="1">
    <citation type="submission" date="2020-03" db="EMBL/GenBank/DDBJ databases">
        <title>Hybrid Assembly of Korean Phytophthora infestans isolates.</title>
        <authorList>
            <person name="Prokchorchik M."/>
            <person name="Lee Y."/>
            <person name="Seo J."/>
            <person name="Cho J.-H."/>
            <person name="Park Y.-E."/>
            <person name="Jang D.-C."/>
            <person name="Im J.-S."/>
            <person name="Choi J.-G."/>
            <person name="Park H.-J."/>
            <person name="Lee G.-B."/>
            <person name="Lee Y.-G."/>
            <person name="Hong S.-Y."/>
            <person name="Cho K."/>
            <person name="Sohn K.H."/>
        </authorList>
    </citation>
    <scope>NUCLEOTIDE SEQUENCE</scope>
    <source>
        <strain evidence="3">KR_2_A2</strain>
    </source>
</reference>
<evidence type="ECO:0000256" key="1">
    <source>
        <dbReference type="SAM" id="SignalP"/>
    </source>
</evidence>
<dbReference type="Proteomes" id="UP000704712">
    <property type="component" value="Unassembled WGS sequence"/>
</dbReference>
<dbReference type="EMBL" id="JAACNO010000518">
    <property type="protein sequence ID" value="KAF4147045.1"/>
    <property type="molecule type" value="Genomic_DNA"/>
</dbReference>
<dbReference type="InterPro" id="IPR040691">
    <property type="entry name" value="PexRD2_WYL"/>
</dbReference>
<dbReference type="Gene3D" id="1.10.10.2470">
    <property type="match status" value="1"/>
</dbReference>
<sequence>MRLSYVIAVIAASFLVTTEALSTNTGVQAANLVGPAQRLLRKHYTAAENDDDSEARALNTEKMKTMLKAGMTVDDYAAKLKLTDKIAAAASSARAMEKLGETLKMKKLLRYLNYVAEHTAV</sequence>
<proteinExistence type="predicted"/>
<feature type="signal peptide" evidence="1">
    <location>
        <begin position="1"/>
        <end position="20"/>
    </location>
</feature>
<evidence type="ECO:0000313" key="3">
    <source>
        <dbReference type="EMBL" id="KAF4147045.1"/>
    </source>
</evidence>
<feature type="domain" description="PexRD2 WYL" evidence="2">
    <location>
        <begin position="56"/>
        <end position="118"/>
    </location>
</feature>
<dbReference type="EMBL" id="JAACNO010000518">
    <property type="protein sequence ID" value="KAF4147053.1"/>
    <property type="molecule type" value="Genomic_DNA"/>
</dbReference>
<evidence type="ECO:0000313" key="5">
    <source>
        <dbReference type="Proteomes" id="UP000704712"/>
    </source>
</evidence>
<evidence type="ECO:0000313" key="4">
    <source>
        <dbReference type="EMBL" id="KAF4147053.1"/>
    </source>
</evidence>
<dbReference type="Pfam" id="PF18488">
    <property type="entry name" value="WYL_3"/>
    <property type="match status" value="1"/>
</dbReference>